<comment type="caution">
    <text evidence="1">The sequence shown here is derived from an EMBL/GenBank/DDBJ whole genome shotgun (WGS) entry which is preliminary data.</text>
</comment>
<dbReference type="Proteomes" id="UP000618795">
    <property type="component" value="Unassembled WGS sequence"/>
</dbReference>
<name>A0A918IGA2_9ACTN</name>
<accession>A0A918IGA2</accession>
<reference evidence="1" key="1">
    <citation type="journal article" date="2014" name="Int. J. Syst. Evol. Microbiol.">
        <title>Complete genome sequence of Corynebacterium casei LMG S-19264T (=DSM 44701T), isolated from a smear-ripened cheese.</title>
        <authorList>
            <consortium name="US DOE Joint Genome Institute (JGI-PGF)"/>
            <person name="Walter F."/>
            <person name="Albersmeier A."/>
            <person name="Kalinowski J."/>
            <person name="Ruckert C."/>
        </authorList>
    </citation>
    <scope>NUCLEOTIDE SEQUENCE</scope>
    <source>
        <strain evidence="1">JCM 4369</strain>
    </source>
</reference>
<evidence type="ECO:0000313" key="2">
    <source>
        <dbReference type="Proteomes" id="UP000618795"/>
    </source>
</evidence>
<evidence type="ECO:0000313" key="1">
    <source>
        <dbReference type="EMBL" id="GGV12794.1"/>
    </source>
</evidence>
<dbReference type="EMBL" id="BMTD01000015">
    <property type="protein sequence ID" value="GGV12794.1"/>
    <property type="molecule type" value="Genomic_DNA"/>
</dbReference>
<gene>
    <name evidence="1" type="ORF">GCM10010260_59520</name>
</gene>
<sequence length="61" mass="6609">MSVVTRRSEQKPALRVAESGWAKARHLPRGSVRTRIAAVADENASPAAHTSGDWNIVRGDD</sequence>
<reference evidence="1" key="2">
    <citation type="submission" date="2020-09" db="EMBL/GenBank/DDBJ databases">
        <authorList>
            <person name="Sun Q."/>
            <person name="Ohkuma M."/>
        </authorList>
    </citation>
    <scope>NUCLEOTIDE SEQUENCE</scope>
    <source>
        <strain evidence="1">JCM 4369</strain>
    </source>
</reference>
<keyword evidence="2" id="KW-1185">Reference proteome</keyword>
<organism evidence="1 2">
    <name type="scientific">Streptomyces filipinensis</name>
    <dbReference type="NCBI Taxonomy" id="66887"/>
    <lineage>
        <taxon>Bacteria</taxon>
        <taxon>Bacillati</taxon>
        <taxon>Actinomycetota</taxon>
        <taxon>Actinomycetes</taxon>
        <taxon>Kitasatosporales</taxon>
        <taxon>Streptomycetaceae</taxon>
        <taxon>Streptomyces</taxon>
    </lineage>
</organism>
<dbReference type="AlphaFoldDB" id="A0A918IGA2"/>
<proteinExistence type="predicted"/>
<protein>
    <submittedName>
        <fullName evidence="1">Uncharacterized protein</fullName>
    </submittedName>
</protein>